<keyword evidence="1" id="KW-0472">Membrane</keyword>
<keyword evidence="3" id="KW-1185">Reference proteome</keyword>
<dbReference type="AlphaFoldDB" id="A0A7X0RCV8"/>
<comment type="caution">
    <text evidence="2">The sequence shown here is derived from an EMBL/GenBank/DDBJ whole genome shotgun (WGS) entry which is preliminary data.</text>
</comment>
<evidence type="ECO:0000313" key="3">
    <source>
        <dbReference type="Proteomes" id="UP000523955"/>
    </source>
</evidence>
<name>A0A7X0RCV8_9ACTN</name>
<feature type="transmembrane region" description="Helical" evidence="1">
    <location>
        <begin position="18"/>
        <end position="37"/>
    </location>
</feature>
<accession>A0A7X0RCV8</accession>
<feature type="transmembrane region" description="Helical" evidence="1">
    <location>
        <begin position="177"/>
        <end position="197"/>
    </location>
</feature>
<dbReference type="Proteomes" id="UP000523955">
    <property type="component" value="Unassembled WGS sequence"/>
</dbReference>
<dbReference type="GO" id="GO:0140359">
    <property type="term" value="F:ABC-type transporter activity"/>
    <property type="evidence" value="ECO:0007669"/>
    <property type="project" value="InterPro"/>
</dbReference>
<organism evidence="2 3">
    <name type="scientific">Nocardioides luti</name>
    <dbReference type="NCBI Taxonomy" id="2761101"/>
    <lineage>
        <taxon>Bacteria</taxon>
        <taxon>Bacillati</taxon>
        <taxon>Actinomycetota</taxon>
        <taxon>Actinomycetes</taxon>
        <taxon>Propionibacteriales</taxon>
        <taxon>Nocardioidaceae</taxon>
        <taxon>Nocardioides</taxon>
    </lineage>
</organism>
<feature type="transmembrane region" description="Helical" evidence="1">
    <location>
        <begin position="257"/>
        <end position="279"/>
    </location>
</feature>
<feature type="transmembrane region" description="Helical" evidence="1">
    <location>
        <begin position="114"/>
        <end position="143"/>
    </location>
</feature>
<reference evidence="2 3" key="1">
    <citation type="submission" date="2020-08" db="EMBL/GenBank/DDBJ databases">
        <authorList>
            <person name="Seo M.-J."/>
        </authorList>
    </citation>
    <scope>NUCLEOTIDE SEQUENCE [LARGE SCALE GENOMIC DNA]</scope>
    <source>
        <strain evidence="2 3">KIGAM211</strain>
    </source>
</reference>
<dbReference type="GO" id="GO:0005886">
    <property type="term" value="C:plasma membrane"/>
    <property type="evidence" value="ECO:0007669"/>
    <property type="project" value="UniProtKB-SubCell"/>
</dbReference>
<evidence type="ECO:0000256" key="1">
    <source>
        <dbReference type="SAM" id="Phobius"/>
    </source>
</evidence>
<dbReference type="RefSeq" id="WP_185251290.1">
    <property type="nucleotide sequence ID" value="NZ_JACKXE010000001.1"/>
</dbReference>
<keyword evidence="1" id="KW-1133">Transmembrane helix</keyword>
<evidence type="ECO:0000313" key="2">
    <source>
        <dbReference type="EMBL" id="MBB6625972.1"/>
    </source>
</evidence>
<gene>
    <name evidence="2" type="ORF">H5V45_01440</name>
</gene>
<dbReference type="EMBL" id="JACKXE010000001">
    <property type="protein sequence ID" value="MBB6625972.1"/>
    <property type="molecule type" value="Genomic_DNA"/>
</dbReference>
<sequence length="286" mass="29861">MSTYAWELRKLVAQRRTLIGLVVAVLIPLAFAIGLAVNPAKPPAAGETIDPDVYITLAYNSSGLVLPLIALFFSSLVLLPLLAALVAGDIVAAEDVNQTLKTVLTRSTSRLRLLGAKAGATATYVVLLLVLFGVSGTVIGAVAGGANPVPLGGVPLGPTGFTLGAHEIGVGAMLGRIALAVAIYAMPLLAVSAWGFLLSTVTRNSGAAIVGMLVFSFANQIIGFLPSIPESVTRWLLTDQFTAWQTALGTAVDTAPIWHALLVSVVYGVPPLVLSAWWFRRRDVLV</sequence>
<dbReference type="PANTHER" id="PTHR37305">
    <property type="entry name" value="INTEGRAL MEMBRANE PROTEIN-RELATED"/>
    <property type="match status" value="1"/>
</dbReference>
<proteinExistence type="predicted"/>
<feature type="transmembrane region" description="Helical" evidence="1">
    <location>
        <begin position="64"/>
        <end position="93"/>
    </location>
</feature>
<feature type="transmembrane region" description="Helical" evidence="1">
    <location>
        <begin position="209"/>
        <end position="228"/>
    </location>
</feature>
<dbReference type="Pfam" id="PF12679">
    <property type="entry name" value="ABC2_membrane_2"/>
    <property type="match status" value="1"/>
</dbReference>
<dbReference type="PANTHER" id="PTHR37305:SF1">
    <property type="entry name" value="MEMBRANE PROTEIN"/>
    <property type="match status" value="1"/>
</dbReference>
<protein>
    <submittedName>
        <fullName evidence="2">ABC transporter permease subunit</fullName>
    </submittedName>
</protein>
<keyword evidence="1" id="KW-0812">Transmembrane</keyword>